<evidence type="ECO:0000313" key="7">
    <source>
        <dbReference type="Proteomes" id="UP001198163"/>
    </source>
</evidence>
<dbReference type="Pfam" id="PF09210">
    <property type="entry name" value="BE_C"/>
    <property type="match status" value="1"/>
</dbReference>
<dbReference type="InterPro" id="IPR004300">
    <property type="entry name" value="Glyco_hydro_57_N"/>
</dbReference>
<dbReference type="EMBL" id="JAINWA010000001">
    <property type="protein sequence ID" value="MCD1653297.1"/>
    <property type="molecule type" value="Genomic_DNA"/>
</dbReference>
<protein>
    <submittedName>
        <fullName evidence="6">DUF1957 domain-containing protein</fullName>
    </submittedName>
</protein>
<dbReference type="InterPro" id="IPR027291">
    <property type="entry name" value="Glyco_hydro_38_N_sf"/>
</dbReference>
<comment type="similarity">
    <text evidence="1 3">Belongs to the glycosyl hydrolase 57 family.</text>
</comment>
<dbReference type="Gene3D" id="1.20.1430.10">
    <property type="entry name" value="Families 57/38 glycoside transferase, middle domain"/>
    <property type="match status" value="1"/>
</dbReference>
<keyword evidence="2 3" id="KW-0119">Carbohydrate metabolism</keyword>
<dbReference type="SUPFAM" id="SSF88713">
    <property type="entry name" value="Glycoside hydrolase/deacetylase"/>
    <property type="match status" value="1"/>
</dbReference>
<comment type="caution">
    <text evidence="6">The sequence shown here is derived from an EMBL/GenBank/DDBJ whole genome shotgun (WGS) entry which is preliminary data.</text>
</comment>
<organism evidence="6 7">
    <name type="scientific">Teretinema zuelzerae</name>
    <dbReference type="NCBI Taxonomy" id="156"/>
    <lineage>
        <taxon>Bacteria</taxon>
        <taxon>Pseudomonadati</taxon>
        <taxon>Spirochaetota</taxon>
        <taxon>Spirochaetia</taxon>
        <taxon>Spirochaetales</taxon>
        <taxon>Treponemataceae</taxon>
        <taxon>Teretinema</taxon>
    </lineage>
</organism>
<evidence type="ECO:0000256" key="1">
    <source>
        <dbReference type="ARBA" id="ARBA00006821"/>
    </source>
</evidence>
<evidence type="ECO:0000259" key="5">
    <source>
        <dbReference type="Pfam" id="PF09210"/>
    </source>
</evidence>
<dbReference type="Pfam" id="PF03065">
    <property type="entry name" value="Glyco_hydro_57"/>
    <property type="match status" value="1"/>
</dbReference>
<dbReference type="GO" id="GO:0030979">
    <property type="term" value="P:alpha-glucan biosynthetic process"/>
    <property type="evidence" value="ECO:0007669"/>
    <property type="project" value="InterPro"/>
</dbReference>
<keyword evidence="7" id="KW-1185">Reference proteome</keyword>
<evidence type="ECO:0000256" key="2">
    <source>
        <dbReference type="ARBA" id="ARBA00023277"/>
    </source>
</evidence>
<dbReference type="GO" id="GO:0005576">
    <property type="term" value="C:extracellular region"/>
    <property type="evidence" value="ECO:0007669"/>
    <property type="project" value="TreeGrafter"/>
</dbReference>
<dbReference type="InterPro" id="IPR028995">
    <property type="entry name" value="Glyco_hydro_57/38_cen_sf"/>
</dbReference>
<dbReference type="InterPro" id="IPR040042">
    <property type="entry name" value="Branching_enz_MT3115-like"/>
</dbReference>
<feature type="domain" description="Glycoside hydrolase family 57 N-terminal" evidence="4">
    <location>
        <begin position="7"/>
        <end position="244"/>
    </location>
</feature>
<dbReference type="SUPFAM" id="SSF88688">
    <property type="entry name" value="Families 57/38 glycoside transferase middle domain"/>
    <property type="match status" value="1"/>
</dbReference>
<dbReference type="PANTHER" id="PTHR41695">
    <property type="entry name" value="1,4-ALPHA-GLUCAN BRANCHING ENZYME RV3031-RELATED"/>
    <property type="match status" value="1"/>
</dbReference>
<dbReference type="InterPro" id="IPR015293">
    <property type="entry name" value="BE_C"/>
</dbReference>
<dbReference type="Proteomes" id="UP001198163">
    <property type="component" value="Unassembled WGS sequence"/>
</dbReference>
<reference evidence="6" key="1">
    <citation type="submission" date="2021-08" db="EMBL/GenBank/DDBJ databases">
        <title>Comparative analyses of Brucepasteria parasyntrophica and Teretinema zuelzerae.</title>
        <authorList>
            <person name="Song Y."/>
            <person name="Brune A."/>
        </authorList>
    </citation>
    <scope>NUCLEOTIDE SEQUENCE</scope>
    <source>
        <strain evidence="6">DSM 1903</strain>
    </source>
</reference>
<evidence type="ECO:0000313" key="6">
    <source>
        <dbReference type="EMBL" id="MCD1653297.1"/>
    </source>
</evidence>
<evidence type="ECO:0000259" key="4">
    <source>
        <dbReference type="Pfam" id="PF03065"/>
    </source>
</evidence>
<gene>
    <name evidence="6" type="ORF">K7J14_01120</name>
</gene>
<name>A0AAE3EF78_9SPIR</name>
<evidence type="ECO:0000256" key="3">
    <source>
        <dbReference type="RuleBase" id="RU361196"/>
    </source>
</evidence>
<dbReference type="InterPro" id="IPR037090">
    <property type="entry name" value="57_glycoside_trans_central"/>
</dbReference>
<dbReference type="Gene3D" id="3.20.110.10">
    <property type="entry name" value="Glycoside hydrolase 38, N terminal domain"/>
    <property type="match status" value="1"/>
</dbReference>
<dbReference type="PANTHER" id="PTHR41695:SF1">
    <property type="entry name" value="1,4-ALPHA-GLUCAN BRANCHING ENZYME TK1436"/>
    <property type="match status" value="1"/>
</dbReference>
<feature type="domain" description="1,4-alpha-glucan branching enzyme C-terminal" evidence="5">
    <location>
        <begin position="426"/>
        <end position="525"/>
    </location>
</feature>
<accession>A0AAE3EF78</accession>
<dbReference type="InterPro" id="IPR011330">
    <property type="entry name" value="Glyco_hydro/deAcase_b/a-brl"/>
</dbReference>
<dbReference type="GO" id="GO:0003844">
    <property type="term" value="F:1,4-alpha-glucan branching enzyme activity"/>
    <property type="evidence" value="ECO:0007669"/>
    <property type="project" value="InterPro"/>
</dbReference>
<dbReference type="AlphaFoldDB" id="A0AAE3EF78"/>
<proteinExistence type="inferred from homology"/>
<dbReference type="RefSeq" id="WP_230752215.1">
    <property type="nucleotide sequence ID" value="NZ_JAINWA010000001.1"/>
</dbReference>
<sequence length="529" mass="60319">MSDSNLVFVLDAHLPFVRHPDVPGCVEETALFTSLSYTWLPLLRSCTSLETEGVPFKLGIAFSPTLCEMLSDPLLQERYIDTLDRTIGFGLSELDRCADMPEAREMIKLQLDLAQLNRRDFVEIYEKNVLKKFDYFANRGYIELLATTATSCYLPFYNDIPEAINAQIETGLLSFREHFTAVPTGFWLPAMGYSSGIEEVLKSYGFQYTLLESHGLMFSAPQADLGLFSPAWCRNNFAVLGRDKSACQEIAGEENSFSANSVYLDVDRDIGFELSEETLSPLFDVQLGRRITGFRYWPRSRDSSSSKWYQISKAHEQVCLDASAFLDRRAEALAKASSFLEGAPVSLVCALPSEMFGSEWYEGVSWLEQLFRAAAARQDVSFALPSSVIRSRVSEKKIDPYPSSWFPSGYAEEVLNSTNDWMYPYIQKATRRMIDLAERFPDDTGLKERALNMAARELLLAQTMDWYMLMNDSAKSDYARSRFEESVRAFTVVYEPLGSNFISTEWLTNTEKKHNLFHSMNYRVFSRRK</sequence>